<protein>
    <submittedName>
        <fullName evidence="5">Putative glutathione S-transferase</fullName>
    </submittedName>
</protein>
<name>A0A286GWL3_9PROT</name>
<evidence type="ECO:0000313" key="5">
    <source>
        <dbReference type="EMBL" id="SOD99891.1"/>
    </source>
</evidence>
<feature type="site" description="Lowers pKa of active site Cys" evidence="3">
    <location>
        <position position="238"/>
    </location>
</feature>
<dbReference type="InterPro" id="IPR016639">
    <property type="entry name" value="GST_Omega/GSH"/>
</dbReference>
<dbReference type="PIRSF" id="PIRSF015753">
    <property type="entry name" value="GST"/>
    <property type="match status" value="1"/>
</dbReference>
<feature type="binding site" evidence="2">
    <location>
        <begin position="116"/>
        <end position="119"/>
    </location>
    <ligand>
        <name>glutathione</name>
        <dbReference type="ChEBI" id="CHEBI:57925"/>
    </ligand>
</feature>
<dbReference type="Pfam" id="PF13409">
    <property type="entry name" value="GST_N_2"/>
    <property type="match status" value="1"/>
</dbReference>
<dbReference type="InterPro" id="IPR040079">
    <property type="entry name" value="Glutathione_S-Trfase"/>
</dbReference>
<feature type="active site" description="Nucleophile" evidence="1">
    <location>
        <position position="54"/>
    </location>
</feature>
<dbReference type="InterPro" id="IPR004045">
    <property type="entry name" value="Glutathione_S-Trfase_N"/>
</dbReference>
<dbReference type="Proteomes" id="UP000219621">
    <property type="component" value="Unassembled WGS sequence"/>
</dbReference>
<dbReference type="SFLD" id="SFLDG01148">
    <property type="entry name" value="Xi_(cytGST)"/>
    <property type="match status" value="1"/>
</dbReference>
<dbReference type="GO" id="GO:0005737">
    <property type="term" value="C:cytoplasm"/>
    <property type="evidence" value="ECO:0007669"/>
    <property type="project" value="TreeGrafter"/>
</dbReference>
<feature type="binding site" evidence="2">
    <location>
        <begin position="134"/>
        <end position="135"/>
    </location>
    <ligand>
        <name>glutathione</name>
        <dbReference type="ChEBI" id="CHEBI:57925"/>
    </ligand>
</feature>
<feature type="domain" description="GST C-terminal" evidence="4">
    <location>
        <begin position="157"/>
        <end position="284"/>
    </location>
</feature>
<evidence type="ECO:0000313" key="6">
    <source>
        <dbReference type="Proteomes" id="UP000219621"/>
    </source>
</evidence>
<evidence type="ECO:0000256" key="1">
    <source>
        <dbReference type="PIRSR" id="PIRSR015753-1"/>
    </source>
</evidence>
<accession>A0A286GWL3</accession>
<dbReference type="PANTHER" id="PTHR32419:SF6">
    <property type="entry name" value="GLUTATHIONE S-TRANSFERASE OMEGA-LIKE 1-RELATED"/>
    <property type="match status" value="1"/>
</dbReference>
<dbReference type="SUPFAM" id="SSF47616">
    <property type="entry name" value="GST C-terminal domain-like"/>
    <property type="match status" value="1"/>
</dbReference>
<dbReference type="GO" id="GO:0004364">
    <property type="term" value="F:glutathione transferase activity"/>
    <property type="evidence" value="ECO:0007669"/>
    <property type="project" value="InterPro"/>
</dbReference>
<dbReference type="Pfam" id="PF13410">
    <property type="entry name" value="GST_C_2"/>
    <property type="match status" value="1"/>
</dbReference>
<dbReference type="SFLD" id="SFLDG01206">
    <property type="entry name" value="Xi.1"/>
    <property type="match status" value="1"/>
</dbReference>
<dbReference type="InterPro" id="IPR010987">
    <property type="entry name" value="Glutathione-S-Trfase_C-like"/>
</dbReference>
<sequence length="313" mass="35459">MGLLVDGKWQDRWYDTKSTGGRFKRQESAFRHRIGSDRFPAEAGRYHLFVSLACPWAHRTLIFRALKGLTDAISVSVVDPLMLENGWEFGSDGDPLTGKRYLHEVYTAALPDYTGRVTVPVLWDKQAQTIVNNESAEIIRMLNADFGDLASGPDYYPVDLRDEIDAVNARVYDTINNGVYKAGFATAQDAYEDAFDALFASLDWVEERLSRQRYLVGDRLTEADWRLFTTLVRFDAVYVGHFKCNLRRIADHPALSGYLRELYQVPGVAETVDFDHIKRHYYGSHPTINPTGIIPKGPALDLRAPHGRERIGA</sequence>
<dbReference type="SUPFAM" id="SSF52833">
    <property type="entry name" value="Thioredoxin-like"/>
    <property type="match status" value="1"/>
</dbReference>
<reference evidence="6" key="1">
    <citation type="submission" date="2017-09" db="EMBL/GenBank/DDBJ databases">
        <authorList>
            <person name="Varghese N."/>
            <person name="Submissions S."/>
        </authorList>
    </citation>
    <scope>NUCLEOTIDE SEQUENCE [LARGE SCALE GENOMIC DNA]</scope>
    <source>
        <strain evidence="6">USBA 140</strain>
    </source>
</reference>
<feature type="binding site" evidence="2">
    <location>
        <position position="87"/>
    </location>
    <ligand>
        <name>glutathione</name>
        <dbReference type="ChEBI" id="CHEBI:57925"/>
    </ligand>
</feature>
<dbReference type="EMBL" id="OCNJ01000010">
    <property type="protein sequence ID" value="SOD99891.1"/>
    <property type="molecule type" value="Genomic_DNA"/>
</dbReference>
<dbReference type="CDD" id="cd03190">
    <property type="entry name" value="GST_C_Omega_like"/>
    <property type="match status" value="1"/>
</dbReference>
<dbReference type="PANTHER" id="PTHR32419">
    <property type="entry name" value="GLUTATHIONYL-HYDROQUINONE REDUCTASE"/>
    <property type="match status" value="1"/>
</dbReference>
<dbReference type="AlphaFoldDB" id="A0A286GWL3"/>
<dbReference type="InterPro" id="IPR036282">
    <property type="entry name" value="Glutathione-S-Trfase_C_sf"/>
</dbReference>
<dbReference type="Gene3D" id="3.40.30.10">
    <property type="entry name" value="Glutaredoxin"/>
    <property type="match status" value="1"/>
</dbReference>
<feature type="active site" description="Proton donor/acceptor" evidence="1">
    <location>
        <position position="180"/>
    </location>
</feature>
<dbReference type="OrthoDB" id="9769158at2"/>
<gene>
    <name evidence="5" type="ORF">SAMN05421508_11075</name>
</gene>
<organism evidence="5 6">
    <name type="scientific">Caenispirillum bisanense</name>
    <dbReference type="NCBI Taxonomy" id="414052"/>
    <lineage>
        <taxon>Bacteria</taxon>
        <taxon>Pseudomonadati</taxon>
        <taxon>Pseudomonadota</taxon>
        <taxon>Alphaproteobacteria</taxon>
        <taxon>Rhodospirillales</taxon>
        <taxon>Novispirillaceae</taxon>
        <taxon>Caenispirillum</taxon>
    </lineage>
</organism>
<dbReference type="InterPro" id="IPR047047">
    <property type="entry name" value="GST_Omega-like_C"/>
</dbReference>
<dbReference type="Gene3D" id="1.20.1050.10">
    <property type="match status" value="1"/>
</dbReference>
<dbReference type="RefSeq" id="WP_097280913.1">
    <property type="nucleotide sequence ID" value="NZ_OCNJ01000010.1"/>
</dbReference>
<proteinExistence type="predicted"/>
<keyword evidence="5" id="KW-0808">Transferase</keyword>
<feature type="site" description="Lowers pKa of active site Cys" evidence="3">
    <location>
        <position position="281"/>
    </location>
</feature>
<dbReference type="InterPro" id="IPR036249">
    <property type="entry name" value="Thioredoxin-like_sf"/>
</dbReference>
<keyword evidence="6" id="KW-1185">Reference proteome</keyword>
<dbReference type="SFLD" id="SFLDS00019">
    <property type="entry name" value="Glutathione_Transferase_(cytos"/>
    <property type="match status" value="1"/>
</dbReference>
<evidence type="ECO:0000256" key="3">
    <source>
        <dbReference type="PIRSR" id="PIRSR015753-3"/>
    </source>
</evidence>
<evidence type="ECO:0000256" key="2">
    <source>
        <dbReference type="PIRSR" id="PIRSR015753-2"/>
    </source>
</evidence>
<evidence type="ECO:0000259" key="4">
    <source>
        <dbReference type="PROSITE" id="PS50405"/>
    </source>
</evidence>
<dbReference type="PROSITE" id="PS50405">
    <property type="entry name" value="GST_CTER"/>
    <property type="match status" value="1"/>
</dbReference>